<keyword evidence="1" id="KW-0472">Membrane</keyword>
<dbReference type="InterPro" id="IPR006750">
    <property type="entry name" value="YdcZ"/>
</dbReference>
<keyword evidence="1" id="KW-0812">Transmembrane</keyword>
<keyword evidence="1" id="KW-1133">Transmembrane helix</keyword>
<dbReference type="PANTHER" id="PTHR34821:SF2">
    <property type="entry name" value="INNER MEMBRANE PROTEIN YDCZ"/>
    <property type="match status" value="1"/>
</dbReference>
<reference evidence="3" key="1">
    <citation type="submission" date="2018-05" db="EMBL/GenBank/DDBJ databases">
        <title>Complete genome sequence of Actinobacillus porcitonsillarum reference strain 9953L55 (CCUG 46996).</title>
        <authorList>
            <person name="Dona V."/>
            <person name="Perreten V."/>
        </authorList>
    </citation>
    <scope>NUCLEOTIDE SEQUENCE [LARGE SCALE GENOMIC DNA]</scope>
    <source>
        <strain evidence="3">9953L55</strain>
    </source>
</reference>
<evidence type="ECO:0000256" key="1">
    <source>
        <dbReference type="SAM" id="Phobius"/>
    </source>
</evidence>
<evidence type="ECO:0000313" key="3">
    <source>
        <dbReference type="Proteomes" id="UP000244920"/>
    </source>
</evidence>
<dbReference type="PANTHER" id="PTHR34821">
    <property type="entry name" value="INNER MEMBRANE PROTEIN YDCZ"/>
    <property type="match status" value="1"/>
</dbReference>
<name>A0A2U8FIK1_9PAST</name>
<feature type="transmembrane region" description="Helical" evidence="1">
    <location>
        <begin position="98"/>
        <end position="118"/>
    </location>
</feature>
<accession>A0A2U8FIK1</accession>
<dbReference type="Pfam" id="PF04657">
    <property type="entry name" value="DMT_YdcZ"/>
    <property type="match status" value="2"/>
</dbReference>
<feature type="transmembrane region" description="Helical" evidence="1">
    <location>
        <begin position="257"/>
        <end position="274"/>
    </location>
</feature>
<feature type="transmembrane region" description="Helical" evidence="1">
    <location>
        <begin position="31"/>
        <end position="49"/>
    </location>
</feature>
<gene>
    <name evidence="2" type="ORF">DDU33_04490</name>
</gene>
<feature type="transmembrane region" description="Helical" evidence="1">
    <location>
        <begin position="69"/>
        <end position="89"/>
    </location>
</feature>
<dbReference type="AlphaFoldDB" id="A0A2U8FIK1"/>
<feature type="transmembrane region" description="Helical" evidence="1">
    <location>
        <begin position="286"/>
        <end position="308"/>
    </location>
</feature>
<dbReference type="Proteomes" id="UP000244920">
    <property type="component" value="Chromosome"/>
</dbReference>
<dbReference type="KEGG" id="apor:DDU33_04490"/>
<protein>
    <submittedName>
        <fullName evidence="2">Orotate transporter</fullName>
    </submittedName>
</protein>
<sequence>MLFSLIGILLGIGVSFQTAINAKLRSFLKAPFLASFVSFSVGTLTLTIAAQWQEASFLLNMETWAHVPWWVWIGGLLGMFGLTGNILLFPKLGAVQTAIMPILGQVIMAMLIDHFGWFNAPQYSFNLMRGIGILFVCLGILCAVLLPSLKTAKTNANEKWLFLWQLLGIGVGLLLASQTAINTQLAKEIHSPVYAAWVSFVVGGAGLFLLILCYERSFKQLKNAIGKERPIWIWFGGSLGACFIFGSVLLVPELGTGGVVVLFLLGLISGSLTIDKFGLFGSTRKAISILQLIGLMLLLIGVIIIQFAKQG</sequence>
<feature type="transmembrane region" description="Helical" evidence="1">
    <location>
        <begin position="130"/>
        <end position="149"/>
    </location>
</feature>
<dbReference type="EMBL" id="CP029206">
    <property type="protein sequence ID" value="AWI50793.1"/>
    <property type="molecule type" value="Genomic_DNA"/>
</dbReference>
<proteinExistence type="predicted"/>
<evidence type="ECO:0000313" key="2">
    <source>
        <dbReference type="EMBL" id="AWI50793.1"/>
    </source>
</evidence>
<feature type="transmembrane region" description="Helical" evidence="1">
    <location>
        <begin position="6"/>
        <end position="24"/>
    </location>
</feature>
<feature type="transmembrane region" description="Helical" evidence="1">
    <location>
        <begin position="161"/>
        <end position="181"/>
    </location>
</feature>
<keyword evidence="3" id="KW-1185">Reference proteome</keyword>
<organism evidence="2 3">
    <name type="scientific">Actinobacillus porcitonsillarum</name>
    <dbReference type="NCBI Taxonomy" id="189834"/>
    <lineage>
        <taxon>Bacteria</taxon>
        <taxon>Pseudomonadati</taxon>
        <taxon>Pseudomonadota</taxon>
        <taxon>Gammaproteobacteria</taxon>
        <taxon>Pasteurellales</taxon>
        <taxon>Pasteurellaceae</taxon>
        <taxon>Actinobacillus</taxon>
    </lineage>
</organism>
<dbReference type="GO" id="GO:0005886">
    <property type="term" value="C:plasma membrane"/>
    <property type="evidence" value="ECO:0007669"/>
    <property type="project" value="TreeGrafter"/>
</dbReference>
<feature type="transmembrane region" description="Helical" evidence="1">
    <location>
        <begin position="193"/>
        <end position="212"/>
    </location>
</feature>
<feature type="transmembrane region" description="Helical" evidence="1">
    <location>
        <begin position="232"/>
        <end position="251"/>
    </location>
</feature>
<dbReference type="RefSeq" id="WP_108923397.1">
    <property type="nucleotide sequence ID" value="NZ_CP029206.1"/>
</dbReference>